<dbReference type="EMBL" id="QRJE01000008">
    <property type="protein sequence ID" value="RHH14440.1"/>
    <property type="molecule type" value="Genomic_DNA"/>
</dbReference>
<proteinExistence type="predicted"/>
<name>A0A396C837_BACFG</name>
<sequence length="263" mass="31118">MNKKEVYSHENYREILKEARIYDGTNENYFCTDCRRYVPKKEAGEPCIFCGSTHWNIKNPLIQNIINTDALSQYMYETFRHCIEPFVAFDKLEWKNGNIFYKRYDTKHLINDDKKHFLKEIEMWCVSHYISDCFLSICVRWTTILKNSNDKPIELTFLRFFTFSSPDEVSSEYNDEKDDEFYFNLIYNELSKDIECKVTKVEFKALDENDKEFDVTAPIHVCSDKMFLADDKLLGGLSTDNLLNHGLTNLCMALSDFTLIPNY</sequence>
<dbReference type="Proteomes" id="UP000266644">
    <property type="component" value="Unassembled WGS sequence"/>
</dbReference>
<protein>
    <submittedName>
        <fullName evidence="1">Uncharacterized protein</fullName>
    </submittedName>
</protein>
<dbReference type="AlphaFoldDB" id="A0A396C837"/>
<gene>
    <name evidence="1" type="ORF">DW228_06460</name>
</gene>
<organism evidence="1 2">
    <name type="scientific">Bacteroides fragilis</name>
    <dbReference type="NCBI Taxonomy" id="817"/>
    <lineage>
        <taxon>Bacteria</taxon>
        <taxon>Pseudomonadati</taxon>
        <taxon>Bacteroidota</taxon>
        <taxon>Bacteroidia</taxon>
        <taxon>Bacteroidales</taxon>
        <taxon>Bacteroidaceae</taxon>
        <taxon>Bacteroides</taxon>
    </lineage>
</organism>
<evidence type="ECO:0000313" key="2">
    <source>
        <dbReference type="Proteomes" id="UP000266644"/>
    </source>
</evidence>
<comment type="caution">
    <text evidence="1">The sequence shown here is derived from an EMBL/GenBank/DDBJ whole genome shotgun (WGS) entry which is preliminary data.</text>
</comment>
<evidence type="ECO:0000313" key="1">
    <source>
        <dbReference type="EMBL" id="RHH14440.1"/>
    </source>
</evidence>
<accession>A0A396C837</accession>
<dbReference type="RefSeq" id="WP_122330088.1">
    <property type="nucleotide sequence ID" value="NZ_JAQDYY010000001.1"/>
</dbReference>
<reference evidence="1 2" key="1">
    <citation type="submission" date="2018-08" db="EMBL/GenBank/DDBJ databases">
        <title>A genome reference for cultivated species of the human gut microbiota.</title>
        <authorList>
            <person name="Zou Y."/>
            <person name="Xue W."/>
            <person name="Luo G."/>
        </authorList>
    </citation>
    <scope>NUCLEOTIDE SEQUENCE [LARGE SCALE GENOMIC DNA]</scope>
    <source>
        <strain evidence="1 2">AM18-6</strain>
    </source>
</reference>